<comment type="caution">
    <text evidence="2">The sequence shown here is derived from an EMBL/GenBank/DDBJ whole genome shotgun (WGS) entry which is preliminary data.</text>
</comment>
<feature type="coiled-coil region" evidence="1">
    <location>
        <begin position="136"/>
        <end position="163"/>
    </location>
</feature>
<reference evidence="2 3" key="1">
    <citation type="journal article" date="2015" name="Infect. Genet. Evol.">
        <title>Genomic sequences of six botulinum neurotoxin-producing strains representing three clostridial species illustrate the mobility and diversity of botulinum neurotoxin genes.</title>
        <authorList>
            <person name="Smith T.J."/>
            <person name="Hill K.K."/>
            <person name="Xie G."/>
            <person name="Foley B.T."/>
            <person name="Williamson C.H."/>
            <person name="Foster J.T."/>
            <person name="Johnson S.L."/>
            <person name="Chertkov O."/>
            <person name="Teshima H."/>
            <person name="Gibbons H.S."/>
            <person name="Johnsky L.A."/>
            <person name="Karavis M.A."/>
            <person name="Smith L.A."/>
        </authorList>
    </citation>
    <scope>NUCLEOTIDE SEQUENCE [LARGE SCALE GENOMIC DNA]</scope>
    <source>
        <strain evidence="2 3">CDC 2741</strain>
    </source>
</reference>
<gene>
    <name evidence="2" type="ORF">U732_1341</name>
</gene>
<evidence type="ECO:0000313" key="3">
    <source>
        <dbReference type="Proteomes" id="UP000031366"/>
    </source>
</evidence>
<dbReference type="RefSeq" id="WP_039632266.1">
    <property type="nucleotide sequence ID" value="NZ_AYSO01000015.1"/>
</dbReference>
<organism evidence="2 3">
    <name type="scientific">Clostridium argentinense CDC 2741</name>
    <dbReference type="NCBI Taxonomy" id="1418104"/>
    <lineage>
        <taxon>Bacteria</taxon>
        <taxon>Bacillati</taxon>
        <taxon>Bacillota</taxon>
        <taxon>Clostridia</taxon>
        <taxon>Eubacteriales</taxon>
        <taxon>Clostridiaceae</taxon>
        <taxon>Clostridium</taxon>
    </lineage>
</organism>
<dbReference type="STRING" id="29341.RSJ17_13525"/>
<keyword evidence="3" id="KW-1185">Reference proteome</keyword>
<evidence type="ECO:0000256" key="1">
    <source>
        <dbReference type="SAM" id="Coils"/>
    </source>
</evidence>
<proteinExistence type="predicted"/>
<evidence type="ECO:0000313" key="2">
    <source>
        <dbReference type="EMBL" id="KIE47208.1"/>
    </source>
</evidence>
<dbReference type="EMBL" id="AYSO01000015">
    <property type="protein sequence ID" value="KIE47208.1"/>
    <property type="molecule type" value="Genomic_DNA"/>
</dbReference>
<name>A0A0C1U615_9CLOT</name>
<dbReference type="Proteomes" id="UP000031366">
    <property type="component" value="Unassembled WGS sequence"/>
</dbReference>
<protein>
    <submittedName>
        <fullName evidence="2">Uncharacterized protein</fullName>
    </submittedName>
</protein>
<sequence>MNNKFGKVMKTALTVIGVAAVAKVVSDKLSQMHNKKLCDCIDKKFNNGKNIIIKSFEEEENLQCCDNSFQEQIDANSSDNSSKVNIESNVFKKAKEHIMIPDIRKYEFPNSENHVLKYTVKINNDSTCCCNEEILSKEYNEELEENISINKELENNIAEAQSEPIRKHSEILEDKEII</sequence>
<dbReference type="AlphaFoldDB" id="A0A0C1U615"/>
<keyword evidence="1" id="KW-0175">Coiled coil</keyword>
<accession>A0A0C1U615</accession>